<evidence type="ECO:0000256" key="1">
    <source>
        <dbReference type="SAM" id="Phobius"/>
    </source>
</evidence>
<evidence type="ECO:0000313" key="3">
    <source>
        <dbReference type="EMBL" id="KJD47405.1"/>
    </source>
</evidence>
<keyword evidence="1" id="KW-0812">Transmembrane</keyword>
<dbReference type="InterPro" id="IPR009875">
    <property type="entry name" value="PilZ_domain"/>
</dbReference>
<evidence type="ECO:0000259" key="2">
    <source>
        <dbReference type="Pfam" id="PF07238"/>
    </source>
</evidence>
<organism evidence="3 4">
    <name type="scientific">Paenibacillus terrae</name>
    <dbReference type="NCBI Taxonomy" id="159743"/>
    <lineage>
        <taxon>Bacteria</taxon>
        <taxon>Bacillati</taxon>
        <taxon>Bacillota</taxon>
        <taxon>Bacilli</taxon>
        <taxon>Bacillales</taxon>
        <taxon>Paenibacillaceae</taxon>
        <taxon>Paenibacillus</taxon>
    </lineage>
</organism>
<sequence>MVFTIAGLIILMIVVCLVNGIIHFIDLKKQLGIKELEKKEIKKLLEEANSKLNRREAFRLGIPDEGCAFEFLHFGDEALARLTHRKGIGKIQDISVKGLKLICDYDLPLKKPVLIQVEFELNKEPFVLQAHLIRKEAHISQPFITYGLVFDEMSSSDQERLMYCINQRVLKTAAPTTPTPVV</sequence>
<dbReference type="Pfam" id="PF07238">
    <property type="entry name" value="PilZ"/>
    <property type="match status" value="1"/>
</dbReference>
<feature type="transmembrane region" description="Helical" evidence="1">
    <location>
        <begin position="6"/>
        <end position="25"/>
    </location>
</feature>
<evidence type="ECO:0000313" key="4">
    <source>
        <dbReference type="Proteomes" id="UP000032534"/>
    </source>
</evidence>
<dbReference type="RefSeq" id="WP_044644198.1">
    <property type="nucleotide sequence ID" value="NZ_JTHP01000001.1"/>
</dbReference>
<name>A0A0D7X7L4_9BACL</name>
<gene>
    <name evidence="3" type="ORF">QD47_00130</name>
</gene>
<dbReference type="OrthoDB" id="2969799at2"/>
<dbReference type="Proteomes" id="UP000032534">
    <property type="component" value="Unassembled WGS sequence"/>
</dbReference>
<reference evidence="3 4" key="1">
    <citation type="submission" date="2014-11" db="EMBL/GenBank/DDBJ databases">
        <title>Draft Genome Sequences of Paenibacillus polymyxa NRRL B-30509 and Paenibacillus terrae NRRL B-30644, Strains from a Poultry Environment that Produce Tridecaptin A and Paenicidins.</title>
        <authorList>
            <person name="van Belkum M.J."/>
            <person name="Lohans C.T."/>
            <person name="Vederas J.C."/>
        </authorList>
    </citation>
    <scope>NUCLEOTIDE SEQUENCE [LARGE SCALE GENOMIC DNA]</scope>
    <source>
        <strain evidence="3 4">NRRL B-30644</strain>
    </source>
</reference>
<feature type="domain" description="PilZ" evidence="2">
    <location>
        <begin position="84"/>
        <end position="165"/>
    </location>
</feature>
<keyword evidence="4" id="KW-1185">Reference proteome</keyword>
<dbReference type="Gene3D" id="2.40.10.220">
    <property type="entry name" value="predicted glycosyltransferase like domains"/>
    <property type="match status" value="1"/>
</dbReference>
<accession>A0A0D7X7L4</accession>
<protein>
    <recommendedName>
        <fullName evidence="2">PilZ domain-containing protein</fullName>
    </recommendedName>
</protein>
<dbReference type="AlphaFoldDB" id="A0A0D7X7L4"/>
<comment type="caution">
    <text evidence="3">The sequence shown here is derived from an EMBL/GenBank/DDBJ whole genome shotgun (WGS) entry which is preliminary data.</text>
</comment>
<keyword evidence="1" id="KW-1133">Transmembrane helix</keyword>
<dbReference type="PATRIC" id="fig|159743.3.peg.29"/>
<dbReference type="EMBL" id="JTHP01000001">
    <property type="protein sequence ID" value="KJD47405.1"/>
    <property type="molecule type" value="Genomic_DNA"/>
</dbReference>
<keyword evidence="1" id="KW-0472">Membrane</keyword>
<dbReference type="GO" id="GO:0035438">
    <property type="term" value="F:cyclic-di-GMP binding"/>
    <property type="evidence" value="ECO:0007669"/>
    <property type="project" value="InterPro"/>
</dbReference>
<proteinExistence type="predicted"/>